<dbReference type="SUPFAM" id="SSF51658">
    <property type="entry name" value="Xylose isomerase-like"/>
    <property type="match status" value="1"/>
</dbReference>
<accession>A0A1F8F8D1</accession>
<dbReference type="PROSITE" id="PS50844">
    <property type="entry name" value="AFP_LIKE"/>
    <property type="match status" value="1"/>
</dbReference>
<evidence type="ECO:0000313" key="3">
    <source>
        <dbReference type="Proteomes" id="UP000177167"/>
    </source>
</evidence>
<sequence length="630" mass="71064">MVKPKTIKIGNSYVGNGQPVYIIAEIGINHNGDIEVAKRLMEIAASSGANAVKFQKRNLKKIYTPKLLSDPNSAEWSFHYLLPQLRSYELSEKDYLQINNYAKELGVDLLVTPFDLESLAFIRTLHLAAVKISSADFTNWPLIDGATRLKLPLVLSTGIWSGRDILGTSRFVKKLTSDFALLHCQSTYPAPLEAVNLRYLDKLKEYAPVVGYSGHERGISVCLAAVAMGAKIIEKHLTMDRAQSGPDHKASLNPAEFANLVKELRKVEKALGKKRKITSVAEKLTQQVFSKSLTAKRDLLTGHILRRSDVVFLAPGKGIPPAHLRRWLGKPLTRAKAKYEYLSEDDFLHSLVPSGWEKFSFRHPWGVKCRFHDFQEYKVLNYPVVEFHCSEEDVADSFNDGNKNSSLIIHAPEIIDKELFDLCHKTPERVSQSVILLTKTIRKTRQLKNKFNSQIPKVIVHMGGMSANTETYNTRKMMRIAEKALSNIDLQGVDLLPENLPPRPWYLGGQWYQLAFMHPKEILEFCRSLGLGMTLDLSHAKLYCNYFGQDLLDYIKALLPVIRLVHVSDASGIDGEGLQIGEGEIEFNKVFDLLKDVEFSWVPEIWSGHNDHGAGFHLALKRLSSYNAQL</sequence>
<dbReference type="Gene3D" id="3.20.20.70">
    <property type="entry name" value="Aldolase class I"/>
    <property type="match status" value="1"/>
</dbReference>
<dbReference type="SUPFAM" id="SSF51569">
    <property type="entry name" value="Aldolase"/>
    <property type="match status" value="1"/>
</dbReference>
<dbReference type="Gene3D" id="3.20.20.150">
    <property type="entry name" value="Divalent-metal-dependent TIM barrel enzymes"/>
    <property type="match status" value="1"/>
</dbReference>
<dbReference type="SUPFAM" id="SSF51269">
    <property type="entry name" value="AFP III-like domain"/>
    <property type="match status" value="1"/>
</dbReference>
<dbReference type="Pfam" id="PF01261">
    <property type="entry name" value="AP_endonuc_2"/>
    <property type="match status" value="1"/>
</dbReference>
<feature type="domain" description="AFP-like" evidence="1">
    <location>
        <begin position="292"/>
        <end position="350"/>
    </location>
</feature>
<dbReference type="InterPro" id="IPR013022">
    <property type="entry name" value="Xyl_isomerase-like_TIM-brl"/>
</dbReference>
<reference evidence="2 3" key="1">
    <citation type="journal article" date="2016" name="Nat. Commun.">
        <title>Thousands of microbial genomes shed light on interconnected biogeochemical processes in an aquifer system.</title>
        <authorList>
            <person name="Anantharaman K."/>
            <person name="Brown C.T."/>
            <person name="Hug L.A."/>
            <person name="Sharon I."/>
            <person name="Castelle C.J."/>
            <person name="Probst A.J."/>
            <person name="Thomas B.C."/>
            <person name="Singh A."/>
            <person name="Wilkins M.J."/>
            <person name="Karaoz U."/>
            <person name="Brodie E.L."/>
            <person name="Williams K.H."/>
            <person name="Hubbard S.S."/>
            <person name="Banfield J.F."/>
        </authorList>
    </citation>
    <scope>NUCLEOTIDE SEQUENCE [LARGE SCALE GENOMIC DNA]</scope>
</reference>
<dbReference type="InterPro" id="IPR013785">
    <property type="entry name" value="Aldolase_TIM"/>
</dbReference>
<dbReference type="InterPro" id="IPR057736">
    <property type="entry name" value="SAF_PseI/NeuA/NeuB"/>
</dbReference>
<comment type="caution">
    <text evidence="2">The sequence shown here is derived from an EMBL/GenBank/DDBJ whole genome shotgun (WGS) entry which is preliminary data.</text>
</comment>
<gene>
    <name evidence="2" type="ORF">A3J46_01880</name>
</gene>
<dbReference type="InterPro" id="IPR036732">
    <property type="entry name" value="AFP_Neu5c_C_sf"/>
</dbReference>
<dbReference type="InterPro" id="IPR036237">
    <property type="entry name" value="Xyl_isomerase-like_sf"/>
</dbReference>
<dbReference type="GO" id="GO:0047444">
    <property type="term" value="F:N-acylneuraminate-9-phosphate synthase activity"/>
    <property type="evidence" value="ECO:0007669"/>
    <property type="project" value="TreeGrafter"/>
</dbReference>
<dbReference type="InterPro" id="IPR006190">
    <property type="entry name" value="SAF_AFP_Neu5Ac"/>
</dbReference>
<dbReference type="InterPro" id="IPR051690">
    <property type="entry name" value="PseI-like"/>
</dbReference>
<proteinExistence type="predicted"/>
<dbReference type="PANTHER" id="PTHR42966:SF3">
    <property type="entry name" value="BLR5971 PROTEIN"/>
    <property type="match status" value="1"/>
</dbReference>
<dbReference type="GO" id="GO:0016051">
    <property type="term" value="P:carbohydrate biosynthetic process"/>
    <property type="evidence" value="ECO:0007669"/>
    <property type="project" value="InterPro"/>
</dbReference>
<evidence type="ECO:0000313" key="2">
    <source>
        <dbReference type="EMBL" id="OGN08496.1"/>
    </source>
</evidence>
<dbReference type="Pfam" id="PF03102">
    <property type="entry name" value="NeuB"/>
    <property type="match status" value="1"/>
</dbReference>
<dbReference type="Proteomes" id="UP000177167">
    <property type="component" value="Unassembled WGS sequence"/>
</dbReference>
<dbReference type="InterPro" id="IPR013132">
    <property type="entry name" value="PseI/NeuA/B-like_N"/>
</dbReference>
<name>A0A1F8F8D1_9BACT</name>
<dbReference type="Gene3D" id="3.90.1210.10">
    <property type="entry name" value="Antifreeze-like/N-acetylneuraminic acid synthase C-terminal domain"/>
    <property type="match status" value="1"/>
</dbReference>
<dbReference type="AlphaFoldDB" id="A0A1F8F8D1"/>
<dbReference type="EMBL" id="MGJP01000061">
    <property type="protein sequence ID" value="OGN08496.1"/>
    <property type="molecule type" value="Genomic_DNA"/>
</dbReference>
<evidence type="ECO:0000259" key="1">
    <source>
        <dbReference type="PROSITE" id="PS50844"/>
    </source>
</evidence>
<dbReference type="CDD" id="cd11615">
    <property type="entry name" value="SAF_NeuB_like"/>
    <property type="match status" value="1"/>
</dbReference>
<organism evidence="2 3">
    <name type="scientific">Candidatus Yanofskybacteria bacterium RIFCSPHIGHO2_02_FULL_41_11</name>
    <dbReference type="NCBI Taxonomy" id="1802675"/>
    <lineage>
        <taxon>Bacteria</taxon>
        <taxon>Candidatus Yanofskyibacteriota</taxon>
    </lineage>
</organism>
<dbReference type="PANTHER" id="PTHR42966">
    <property type="entry name" value="N-ACETYLNEURAMINATE SYNTHASE"/>
    <property type="match status" value="1"/>
</dbReference>
<protein>
    <recommendedName>
        <fullName evidence="1">AFP-like domain-containing protein</fullName>
    </recommendedName>
</protein>